<dbReference type="GeneID" id="62199801"/>
<proteinExistence type="predicted"/>
<reference evidence="1" key="1">
    <citation type="submission" date="2020-01" db="EMBL/GenBank/DDBJ databases">
        <authorList>
            <person name="Feng Z.H.Z."/>
        </authorList>
    </citation>
    <scope>NUCLEOTIDE SEQUENCE</scope>
    <source>
        <strain evidence="1">CBS107.38</strain>
    </source>
</reference>
<dbReference type="EMBL" id="JAAABM010000002">
    <property type="protein sequence ID" value="KAF7679925.1"/>
    <property type="molecule type" value="Genomic_DNA"/>
</dbReference>
<dbReference type="AlphaFoldDB" id="A0A8H7BB92"/>
<organism evidence="1 2">
    <name type="scientific">Alternaria burnsii</name>
    <dbReference type="NCBI Taxonomy" id="1187904"/>
    <lineage>
        <taxon>Eukaryota</taxon>
        <taxon>Fungi</taxon>
        <taxon>Dikarya</taxon>
        <taxon>Ascomycota</taxon>
        <taxon>Pezizomycotina</taxon>
        <taxon>Dothideomycetes</taxon>
        <taxon>Pleosporomycetidae</taxon>
        <taxon>Pleosporales</taxon>
        <taxon>Pleosporineae</taxon>
        <taxon>Pleosporaceae</taxon>
        <taxon>Alternaria</taxon>
        <taxon>Alternaria sect. Alternaria</taxon>
    </lineage>
</organism>
<dbReference type="RefSeq" id="XP_038789915.1">
    <property type="nucleotide sequence ID" value="XM_038926623.1"/>
</dbReference>
<accession>A0A8H7BB92</accession>
<comment type="caution">
    <text evidence="1">The sequence shown here is derived from an EMBL/GenBank/DDBJ whole genome shotgun (WGS) entry which is preliminary data.</text>
</comment>
<keyword evidence="2" id="KW-1185">Reference proteome</keyword>
<reference evidence="1" key="2">
    <citation type="submission" date="2020-08" db="EMBL/GenBank/DDBJ databases">
        <title>Draft Genome Sequence of Cumin Blight Pathogen Alternaria burnsii.</title>
        <authorList>
            <person name="Feng Z."/>
        </authorList>
    </citation>
    <scope>NUCLEOTIDE SEQUENCE</scope>
    <source>
        <strain evidence="1">CBS107.38</strain>
    </source>
</reference>
<evidence type="ECO:0000313" key="1">
    <source>
        <dbReference type="EMBL" id="KAF7679925.1"/>
    </source>
</evidence>
<protein>
    <submittedName>
        <fullName evidence="1">Uncharacterized protein</fullName>
    </submittedName>
</protein>
<evidence type="ECO:0000313" key="2">
    <source>
        <dbReference type="Proteomes" id="UP000596902"/>
    </source>
</evidence>
<gene>
    <name evidence="1" type="ORF">GT037_001576</name>
</gene>
<dbReference type="Proteomes" id="UP000596902">
    <property type="component" value="Unassembled WGS sequence"/>
</dbReference>
<name>A0A8H7BB92_9PLEO</name>
<sequence>MASQVCKLLEEKWESSRGRVGISPTPQVPGCVFELVFLGLGSGTLKGSRRTESL</sequence>